<keyword evidence="3 6" id="KW-0812">Transmembrane</keyword>
<dbReference type="EMBL" id="PDNA01000150">
    <property type="protein sequence ID" value="PGH09889.1"/>
    <property type="molecule type" value="Genomic_DNA"/>
</dbReference>
<keyword evidence="5 6" id="KW-0472">Membrane</keyword>
<feature type="transmembrane region" description="Helical" evidence="6">
    <location>
        <begin position="202"/>
        <end position="224"/>
    </location>
</feature>
<dbReference type="InterPro" id="IPR036259">
    <property type="entry name" value="MFS_trans_sf"/>
</dbReference>
<keyword evidence="4 6" id="KW-1133">Transmembrane helix</keyword>
<name>A0A2B7XLR4_POLH7</name>
<dbReference type="PANTHER" id="PTHR43791:SF24">
    <property type="entry name" value="NICOTINIC ACID PLASMA MEMBRANE TRANSPORTER"/>
    <property type="match status" value="1"/>
</dbReference>
<feature type="transmembrane region" description="Helical" evidence="6">
    <location>
        <begin position="110"/>
        <end position="129"/>
    </location>
</feature>
<dbReference type="Proteomes" id="UP000224634">
    <property type="component" value="Unassembled WGS sequence"/>
</dbReference>
<keyword evidence="9" id="KW-1185">Reference proteome</keyword>
<dbReference type="InterPro" id="IPR011701">
    <property type="entry name" value="MFS"/>
</dbReference>
<dbReference type="AlphaFoldDB" id="A0A2B7XLR4"/>
<comment type="caution">
    <text evidence="8">The sequence shown here is derived from an EMBL/GenBank/DDBJ whole genome shotgun (WGS) entry which is preliminary data.</text>
</comment>
<feature type="transmembrane region" description="Helical" evidence="6">
    <location>
        <begin position="271"/>
        <end position="289"/>
    </location>
</feature>
<feature type="transmembrane region" description="Helical" evidence="6">
    <location>
        <begin position="361"/>
        <end position="384"/>
    </location>
</feature>
<dbReference type="PROSITE" id="PS50850">
    <property type="entry name" value="MFS"/>
    <property type="match status" value="1"/>
</dbReference>
<dbReference type="GO" id="GO:0016020">
    <property type="term" value="C:membrane"/>
    <property type="evidence" value="ECO:0007669"/>
    <property type="project" value="UniProtKB-SubCell"/>
</dbReference>
<feature type="transmembrane region" description="Helical" evidence="6">
    <location>
        <begin position="336"/>
        <end position="355"/>
    </location>
</feature>
<reference evidence="8 9" key="1">
    <citation type="submission" date="2017-10" db="EMBL/GenBank/DDBJ databases">
        <title>Comparative genomics in systemic dimorphic fungi from Ajellomycetaceae.</title>
        <authorList>
            <person name="Munoz J.F."/>
            <person name="Mcewen J.G."/>
            <person name="Clay O.K."/>
            <person name="Cuomo C.A."/>
        </authorList>
    </citation>
    <scope>NUCLEOTIDE SEQUENCE [LARGE SCALE GENOMIC DNA]</scope>
    <source>
        <strain evidence="8 9">UAMH7299</strain>
    </source>
</reference>
<dbReference type="PANTHER" id="PTHR43791">
    <property type="entry name" value="PERMEASE-RELATED"/>
    <property type="match status" value="1"/>
</dbReference>
<evidence type="ECO:0000256" key="3">
    <source>
        <dbReference type="ARBA" id="ARBA00022692"/>
    </source>
</evidence>
<evidence type="ECO:0000313" key="8">
    <source>
        <dbReference type="EMBL" id="PGH09889.1"/>
    </source>
</evidence>
<dbReference type="OrthoDB" id="2962993at2759"/>
<gene>
    <name evidence="8" type="ORF">AJ80_07599</name>
</gene>
<dbReference type="GO" id="GO:0022857">
    <property type="term" value="F:transmembrane transporter activity"/>
    <property type="evidence" value="ECO:0007669"/>
    <property type="project" value="InterPro"/>
</dbReference>
<dbReference type="STRING" id="1447883.A0A2B7XLR4"/>
<dbReference type="FunFam" id="1.20.1250.20:FF:000013">
    <property type="entry name" value="MFS general substrate transporter"/>
    <property type="match status" value="1"/>
</dbReference>
<feature type="transmembrane region" description="Helical" evidence="6">
    <location>
        <begin position="396"/>
        <end position="417"/>
    </location>
</feature>
<dbReference type="Pfam" id="PF07690">
    <property type="entry name" value="MFS_1"/>
    <property type="match status" value="1"/>
</dbReference>
<feature type="transmembrane region" description="Helical" evidence="6">
    <location>
        <begin position="309"/>
        <end position="329"/>
    </location>
</feature>
<evidence type="ECO:0000256" key="1">
    <source>
        <dbReference type="ARBA" id="ARBA00004141"/>
    </source>
</evidence>
<feature type="transmembrane region" description="Helical" evidence="6">
    <location>
        <begin position="39"/>
        <end position="56"/>
    </location>
</feature>
<evidence type="ECO:0000256" key="4">
    <source>
        <dbReference type="ARBA" id="ARBA00022989"/>
    </source>
</evidence>
<evidence type="ECO:0000313" key="9">
    <source>
        <dbReference type="Proteomes" id="UP000224634"/>
    </source>
</evidence>
<dbReference type="Gene3D" id="1.20.1250.20">
    <property type="entry name" value="MFS general substrate transporter like domains"/>
    <property type="match status" value="2"/>
</dbReference>
<dbReference type="InterPro" id="IPR020846">
    <property type="entry name" value="MFS_dom"/>
</dbReference>
<dbReference type="FunFam" id="1.20.1250.20:FF:000018">
    <property type="entry name" value="MFS transporter permease"/>
    <property type="match status" value="1"/>
</dbReference>
<accession>A0A2B7XLR4</accession>
<dbReference type="SUPFAM" id="SSF103473">
    <property type="entry name" value="MFS general substrate transporter"/>
    <property type="match status" value="1"/>
</dbReference>
<proteinExistence type="predicted"/>
<feature type="domain" description="Major facilitator superfamily (MFS) profile" evidence="7">
    <location>
        <begin position="43"/>
        <end position="452"/>
    </location>
</feature>
<evidence type="ECO:0000256" key="6">
    <source>
        <dbReference type="SAM" id="Phobius"/>
    </source>
</evidence>
<dbReference type="CDD" id="cd17327">
    <property type="entry name" value="MFS_FEN2_like"/>
    <property type="match status" value="1"/>
</dbReference>
<evidence type="ECO:0000256" key="2">
    <source>
        <dbReference type="ARBA" id="ARBA00022448"/>
    </source>
</evidence>
<comment type="subcellular location">
    <subcellularLocation>
        <location evidence="1">Membrane</location>
        <topology evidence="1">Multi-pass membrane protein</topology>
    </subcellularLocation>
</comment>
<evidence type="ECO:0000256" key="5">
    <source>
        <dbReference type="ARBA" id="ARBA00023136"/>
    </source>
</evidence>
<feature type="transmembrane region" description="Helical" evidence="6">
    <location>
        <begin position="80"/>
        <end position="98"/>
    </location>
</feature>
<feature type="transmembrane region" description="Helical" evidence="6">
    <location>
        <begin position="429"/>
        <end position="449"/>
    </location>
</feature>
<feature type="transmembrane region" description="Helical" evidence="6">
    <location>
        <begin position="170"/>
        <end position="190"/>
    </location>
</feature>
<protein>
    <recommendedName>
        <fullName evidence="7">Major facilitator superfamily (MFS) profile domain-containing protein</fullName>
    </recommendedName>
</protein>
<organism evidence="8 9">
    <name type="scientific">Polytolypa hystricis (strain UAMH7299)</name>
    <dbReference type="NCBI Taxonomy" id="1447883"/>
    <lineage>
        <taxon>Eukaryota</taxon>
        <taxon>Fungi</taxon>
        <taxon>Dikarya</taxon>
        <taxon>Ascomycota</taxon>
        <taxon>Pezizomycotina</taxon>
        <taxon>Eurotiomycetes</taxon>
        <taxon>Eurotiomycetidae</taxon>
        <taxon>Onygenales</taxon>
        <taxon>Onygenales incertae sedis</taxon>
        <taxon>Polytolypa</taxon>
    </lineage>
</organism>
<keyword evidence="2" id="KW-0813">Transport</keyword>
<feature type="transmembrane region" description="Helical" evidence="6">
    <location>
        <begin position="135"/>
        <end position="158"/>
    </location>
</feature>
<evidence type="ECO:0000259" key="7">
    <source>
        <dbReference type="PROSITE" id="PS50850"/>
    </source>
</evidence>
<sequence length="481" mass="52995">MDETKVERLDSSKSASPSGDAVAEIYVDPIIERRALRKFDIWVVPQMMLLVILAYLDRSNIGNARVFGFEEGLGLKGIEFNNLSTLFFVTYVVFEIPWVMAIKKFGANKVLATAMVCWSVVTLGTGFVQNYHQCLALRLLLGVFEAGLFPCLSFLISMIYSRESQAKRVAALYGAIALSGAFGGLIAYGIQLMGDRHGLEAWRWLFIVEGIISIVLGCICLLSLPKSAENAWFLNEEEKAVMRARKERDAIYKGEEKFEWKYVKMAFLDPFIYVAGAGLFLASIPLFGFNTFLPTIIRGLGYDALQANYLTIPVYFAGTISLFCASWVSDKINKRAIIAGTVPILVLIGYAIVVATPSIGAGFFAMFLLSLGIYPYNTILLAWVSGNIKPDHKRAVGLPLFISIANASGLVSSQIYPASDGPRYIKGNAISLAGEALAIASVWLIFLILRRRNIKKDQLIAQGVTDNGKEGDQALDFKYTL</sequence>